<proteinExistence type="predicted"/>
<evidence type="ECO:0000313" key="4">
    <source>
        <dbReference type="Proteomes" id="UP000651452"/>
    </source>
</evidence>
<comment type="caution">
    <text evidence="3">The sequence shown here is derived from an EMBL/GenBank/DDBJ whole genome shotgun (WGS) entry which is preliminary data.</text>
</comment>
<name>A0A8H7J0G9_9PLEO</name>
<organism evidence="3 4">
    <name type="scientific">Ascochyta lentis</name>
    <dbReference type="NCBI Taxonomy" id="205686"/>
    <lineage>
        <taxon>Eukaryota</taxon>
        <taxon>Fungi</taxon>
        <taxon>Dikarya</taxon>
        <taxon>Ascomycota</taxon>
        <taxon>Pezizomycotina</taxon>
        <taxon>Dothideomycetes</taxon>
        <taxon>Pleosporomycetidae</taxon>
        <taxon>Pleosporales</taxon>
        <taxon>Pleosporineae</taxon>
        <taxon>Didymellaceae</taxon>
        <taxon>Ascochyta</taxon>
    </lineage>
</organism>
<keyword evidence="2" id="KW-1133">Transmembrane helix</keyword>
<keyword evidence="2" id="KW-0812">Transmembrane</keyword>
<dbReference type="Proteomes" id="UP000651452">
    <property type="component" value="Unassembled WGS sequence"/>
</dbReference>
<accession>A0A8H7J0G9</accession>
<reference evidence="3" key="1">
    <citation type="submission" date="2018-12" db="EMBL/GenBank/DDBJ databases">
        <authorList>
            <person name="Syme R.A."/>
            <person name="Farfan-Caceres L."/>
            <person name="Lichtenzveig J."/>
        </authorList>
    </citation>
    <scope>NUCLEOTIDE SEQUENCE</scope>
    <source>
        <strain evidence="3">Al4</strain>
    </source>
</reference>
<evidence type="ECO:0000256" key="1">
    <source>
        <dbReference type="SAM" id="MobiDB-lite"/>
    </source>
</evidence>
<gene>
    <name evidence="3" type="ORF">EKO04_008083</name>
</gene>
<protein>
    <submittedName>
        <fullName evidence="3">Uncharacterized protein</fullName>
    </submittedName>
</protein>
<feature type="transmembrane region" description="Helical" evidence="2">
    <location>
        <begin position="172"/>
        <end position="197"/>
    </location>
</feature>
<dbReference type="EMBL" id="RZGK01000014">
    <property type="protein sequence ID" value="KAF9694235.1"/>
    <property type="molecule type" value="Genomic_DNA"/>
</dbReference>
<keyword evidence="4" id="KW-1185">Reference proteome</keyword>
<evidence type="ECO:0000313" key="3">
    <source>
        <dbReference type="EMBL" id="KAF9694235.1"/>
    </source>
</evidence>
<evidence type="ECO:0000256" key="2">
    <source>
        <dbReference type="SAM" id="Phobius"/>
    </source>
</evidence>
<keyword evidence="2" id="KW-0472">Membrane</keyword>
<feature type="compositionally biased region" description="Polar residues" evidence="1">
    <location>
        <begin position="86"/>
        <end position="105"/>
    </location>
</feature>
<dbReference type="AlphaFoldDB" id="A0A8H7J0G9"/>
<feature type="region of interest" description="Disordered" evidence="1">
    <location>
        <begin position="80"/>
        <end position="110"/>
    </location>
</feature>
<sequence>MTIRDRCKRIRRAVSTSSNRASLFIRGVRRPARELQLQSGEQSGSQLSFITRAVPDNVYSQPQPQTTASLVEESHQVRRRTGACSEPTSSHLAVPERTSTTSSETVMPHDAHERTEMRIWELLQPIPRPAALSEQAGPSELRISSVTAVSSSPVMKNDLTAQPPIVSARNTLATAILCFAAILAMLFLMIVHASFFAQPQFLCLTW</sequence>
<reference evidence="3" key="2">
    <citation type="submission" date="2020-09" db="EMBL/GenBank/DDBJ databases">
        <title>Reference genome assembly for Australian Ascochyta lentis isolate Al4.</title>
        <authorList>
            <person name="Lee R.C."/>
            <person name="Farfan-Caceres L.M."/>
            <person name="Debler J.W."/>
            <person name="Williams A.H."/>
            <person name="Henares B.M."/>
        </authorList>
    </citation>
    <scope>NUCLEOTIDE SEQUENCE</scope>
    <source>
        <strain evidence="3">Al4</strain>
    </source>
</reference>